<organism evidence="2 3">
    <name type="scientific">Candidatus Colimorpha enterica</name>
    <dbReference type="NCBI Taxonomy" id="3083063"/>
    <lineage>
        <taxon>Bacteria</taxon>
        <taxon>Pseudomonadati</taxon>
        <taxon>Bacteroidota</taxon>
        <taxon>Bacteroidia</taxon>
        <taxon>Bacteroidales</taxon>
        <taxon>Candidatus Colimorpha</taxon>
    </lineage>
</organism>
<protein>
    <submittedName>
        <fullName evidence="2">Uncharacterized protein</fullName>
    </submittedName>
</protein>
<comment type="caution">
    <text evidence="2">The sequence shown here is derived from an EMBL/GenBank/DDBJ whole genome shotgun (WGS) entry which is preliminary data.</text>
</comment>
<accession>R6TXG5</accession>
<gene>
    <name evidence="2" type="ORF">BN580_01032</name>
</gene>
<evidence type="ECO:0000313" key="2">
    <source>
        <dbReference type="EMBL" id="CDC72581.1"/>
    </source>
</evidence>
<dbReference type="Proteomes" id="UP000017938">
    <property type="component" value="Unassembled WGS sequence"/>
</dbReference>
<evidence type="ECO:0000313" key="3">
    <source>
        <dbReference type="Proteomes" id="UP000017938"/>
    </source>
</evidence>
<proteinExistence type="predicted"/>
<sequence>MKKKPEQNRPDSRFIIGIGGGHREYDIINTRYVVEGRFAEATLTGKDKTLSDAMEDIISDEFTDLTAKKEEPKMKPKPVRSTAGKER</sequence>
<dbReference type="EMBL" id="CBFW010000114">
    <property type="protein sequence ID" value="CDC72581.1"/>
    <property type="molecule type" value="Genomic_DNA"/>
</dbReference>
<dbReference type="AlphaFoldDB" id="R6TXG5"/>
<feature type="region of interest" description="Disordered" evidence="1">
    <location>
        <begin position="65"/>
        <end position="87"/>
    </location>
</feature>
<dbReference type="STRING" id="1263015.BN580_01032"/>
<reference evidence="2" key="1">
    <citation type="submission" date="2012-11" db="EMBL/GenBank/DDBJ databases">
        <title>Dependencies among metagenomic species, viruses, plasmids and units of genetic variation.</title>
        <authorList>
            <person name="Nielsen H.B."/>
            <person name="Almeida M."/>
            <person name="Juncker A.S."/>
            <person name="Rasmussen S."/>
            <person name="Li J."/>
            <person name="Sunagawa S."/>
            <person name="Plichta D."/>
            <person name="Gautier L."/>
            <person name="Le Chatelier E."/>
            <person name="Peletier E."/>
            <person name="Bonde I."/>
            <person name="Nielsen T."/>
            <person name="Manichanh C."/>
            <person name="Arumugam M."/>
            <person name="Batto J."/>
            <person name="Santos M.B.Q.D."/>
            <person name="Blom N."/>
            <person name="Borruel N."/>
            <person name="Burgdorf K.S."/>
            <person name="Boumezbeur F."/>
            <person name="Casellas F."/>
            <person name="Dore J."/>
            <person name="Guarner F."/>
            <person name="Hansen T."/>
            <person name="Hildebrand F."/>
            <person name="Kaas R.S."/>
            <person name="Kennedy S."/>
            <person name="Kristiansen K."/>
            <person name="Kultima J.R."/>
            <person name="Leonard P."/>
            <person name="Levenez F."/>
            <person name="Lund O."/>
            <person name="Moumen B."/>
            <person name="Le Paslier D."/>
            <person name="Pons N."/>
            <person name="Pedersen O."/>
            <person name="Prifti E."/>
            <person name="Qin J."/>
            <person name="Raes J."/>
            <person name="Tap J."/>
            <person name="Tims S."/>
            <person name="Ussery D.W."/>
            <person name="Yamada T."/>
            <person name="MetaHit consortium"/>
            <person name="Renault P."/>
            <person name="Sicheritz-Ponten T."/>
            <person name="Bork P."/>
            <person name="Wang J."/>
            <person name="Brunak S."/>
            <person name="Ehrlich S.D."/>
        </authorList>
    </citation>
    <scope>NUCLEOTIDE SEQUENCE [LARGE SCALE GENOMIC DNA]</scope>
</reference>
<name>R6TXG5_9BACT</name>
<evidence type="ECO:0000256" key="1">
    <source>
        <dbReference type="SAM" id="MobiDB-lite"/>
    </source>
</evidence>